<sequence>MNRTHLLLVAILILTVFARRKQSGRDDGNKNRLGMGAIQNWDEEEELPFSDTQYVPLTQVPVVSTSTVGNLNAMYPQILTQPVTNQQTTTITTLPPKLTTPEEPETTEVPRDDKATIPTLELTNKTILWIDATYKAVDQGMNLSTLAECKPWFEYWKGNVTLNSTDSEAAEKSFSKTSTTTEASESSEESEPVKKMEFEVIDSGSRLEEIGLDPDLLDDFEAVGVLYKEVCGNHSKQLWFSDPEVARKIGINEKSTICDPFKEELHPNAETLTSLAVQLNEVITNYTKNITTVVLDSDLETITVEPTLDKTTATYDGDVLQVFKEQPQKYLKQRVVLRRHVRSTDTVVIEQTEEVSTAASKPNEESPDQDWLEDIAIDGKEIVTVAKQSSENSSIEEAWIQIDATDETNPLMYILSTDAAEALGLKIDPHSFNRYEKVVLHLPGICADYVPTAVDSFNASDFEGIEIEGPIGVNITALELAGVNLTELAEKLRNDTEVDEVLSRTYKTRTLGGSYILPVLQKNQYDAFSAPIVFQGSAVVVRFGIYIESMSNFQTSTMDYDMDIYLIMSWRDARLVNPYDKPILVKEEDILEKIWRPDPFFANAKEAEFHEVTFLNFLMRIFSDGIVLYETRIKLKPACNLVLCKYPHDKQTCELLIKSFAYPVETVRFEWFTNKIDAIDKNPDVKLPELYIDRYEPTVCNKSRKSGEFSCLRALFRLKRDVGFHVAQTYIPTSLALMFSWVGVWLPEEFMEGRIGVAITVLLTLSTESAGAREHLPSVSYMKAIDLWFGYITGFVFFTLLQTLFVIGFDKRANQLRKSANKKRTDLTQEYKDALVHKAERYHKTGRYLDNFCRIFYPLTFLLFLIMYYFVFTEGRQDDCISQR</sequence>
<feature type="transmembrane region" description="Helical" evidence="11">
    <location>
        <begin position="851"/>
        <end position="871"/>
    </location>
</feature>
<feature type="region of interest" description="Disordered" evidence="12">
    <location>
        <begin position="167"/>
        <end position="194"/>
    </location>
</feature>
<accession>A0A811K1A0</accession>
<evidence type="ECO:0000256" key="10">
    <source>
        <dbReference type="ARBA" id="ARBA00023303"/>
    </source>
</evidence>
<dbReference type="Pfam" id="PF02931">
    <property type="entry name" value="Neur_chan_LBD"/>
    <property type="match status" value="1"/>
</dbReference>
<keyword evidence="9 11" id="KW-0472">Membrane</keyword>
<evidence type="ECO:0000259" key="14">
    <source>
        <dbReference type="Pfam" id="PF02932"/>
    </source>
</evidence>
<comment type="caution">
    <text evidence="11">Lacks conserved residue(s) required for the propagation of feature annotation.</text>
</comment>
<keyword evidence="3 11" id="KW-0813">Transport</keyword>
<dbReference type="Pfam" id="PF02932">
    <property type="entry name" value="Neur_chan_memb"/>
    <property type="match status" value="1"/>
</dbReference>
<feature type="compositionally biased region" description="Low complexity" evidence="12">
    <location>
        <begin position="175"/>
        <end position="184"/>
    </location>
</feature>
<organism evidence="15 16">
    <name type="scientific">Bursaphelenchus okinawaensis</name>
    <dbReference type="NCBI Taxonomy" id="465554"/>
    <lineage>
        <taxon>Eukaryota</taxon>
        <taxon>Metazoa</taxon>
        <taxon>Ecdysozoa</taxon>
        <taxon>Nematoda</taxon>
        <taxon>Chromadorea</taxon>
        <taxon>Rhabditida</taxon>
        <taxon>Tylenchina</taxon>
        <taxon>Tylenchomorpha</taxon>
        <taxon>Aphelenchoidea</taxon>
        <taxon>Aphelenchoididae</taxon>
        <taxon>Bursaphelenchus</taxon>
    </lineage>
</organism>
<comment type="subcellular location">
    <subcellularLocation>
        <location evidence="2">Cell membrane</location>
    </subcellularLocation>
    <subcellularLocation>
        <location evidence="1">Membrane</location>
        <topology evidence="1">Multi-pass membrane protein</topology>
    </subcellularLocation>
</comment>
<dbReference type="Proteomes" id="UP000614601">
    <property type="component" value="Unassembled WGS sequence"/>
</dbReference>
<gene>
    <name evidence="15" type="ORF">BOKJ2_LOCUS2798</name>
</gene>
<dbReference type="InterPro" id="IPR018000">
    <property type="entry name" value="Neurotransmitter_ion_chnl_CS"/>
</dbReference>
<comment type="similarity">
    <text evidence="11">Belongs to the ligand-gated ion channel (TC 1.A.9) family.</text>
</comment>
<dbReference type="PANTHER" id="PTHR18945">
    <property type="entry name" value="NEUROTRANSMITTER GATED ION CHANNEL"/>
    <property type="match status" value="1"/>
</dbReference>
<dbReference type="SUPFAM" id="SSF90112">
    <property type="entry name" value="Neurotransmitter-gated ion-channel transmembrane pore"/>
    <property type="match status" value="1"/>
</dbReference>
<dbReference type="Gene3D" id="1.20.58.390">
    <property type="entry name" value="Neurotransmitter-gated ion-channel transmembrane domain"/>
    <property type="match status" value="1"/>
</dbReference>
<dbReference type="Proteomes" id="UP000783686">
    <property type="component" value="Unassembled WGS sequence"/>
</dbReference>
<dbReference type="FunFam" id="1.20.58.390:FF:000055">
    <property type="entry name" value="Ligand-Gated ion Channel"/>
    <property type="match status" value="1"/>
</dbReference>
<keyword evidence="5 11" id="KW-0812">Transmembrane</keyword>
<feature type="region of interest" description="Disordered" evidence="12">
    <location>
        <begin position="86"/>
        <end position="110"/>
    </location>
</feature>
<evidence type="ECO:0000256" key="11">
    <source>
        <dbReference type="RuleBase" id="RU000687"/>
    </source>
</evidence>
<dbReference type="Gene3D" id="2.70.170.10">
    <property type="entry name" value="Neurotransmitter-gated ion-channel ligand-binding domain"/>
    <property type="match status" value="1"/>
</dbReference>
<keyword evidence="7 11" id="KW-1133">Transmembrane helix</keyword>
<keyword evidence="8 11" id="KW-0406">Ion transport</keyword>
<dbReference type="CDD" id="cd18987">
    <property type="entry name" value="LGIC_ECD_anion"/>
    <property type="match status" value="1"/>
</dbReference>
<reference evidence="15" key="1">
    <citation type="submission" date="2020-09" db="EMBL/GenBank/DDBJ databases">
        <authorList>
            <person name="Kikuchi T."/>
        </authorList>
    </citation>
    <scope>NUCLEOTIDE SEQUENCE</scope>
    <source>
        <strain evidence="15">SH1</strain>
    </source>
</reference>
<dbReference type="InterPro" id="IPR036734">
    <property type="entry name" value="Neur_chan_lig-bd_sf"/>
</dbReference>
<dbReference type="InterPro" id="IPR006202">
    <property type="entry name" value="Neur_chan_lig-bd"/>
</dbReference>
<evidence type="ECO:0000256" key="8">
    <source>
        <dbReference type="ARBA" id="ARBA00023065"/>
    </source>
</evidence>
<dbReference type="PRINTS" id="PR00252">
    <property type="entry name" value="NRIONCHANNEL"/>
</dbReference>
<evidence type="ECO:0008006" key="17">
    <source>
        <dbReference type="Google" id="ProtNLM"/>
    </source>
</evidence>
<dbReference type="PROSITE" id="PS00236">
    <property type="entry name" value="NEUROTR_ION_CHANNEL"/>
    <property type="match status" value="1"/>
</dbReference>
<dbReference type="InterPro" id="IPR006029">
    <property type="entry name" value="Neurotrans-gated_channel_TM"/>
</dbReference>
<feature type="chain" id="PRO_5036513730" description="Neur_chan_LBD domain-containing protein" evidence="11">
    <location>
        <begin position="19"/>
        <end position="884"/>
    </location>
</feature>
<evidence type="ECO:0000256" key="3">
    <source>
        <dbReference type="ARBA" id="ARBA00022448"/>
    </source>
</evidence>
<feature type="transmembrane region" description="Helical" evidence="11">
    <location>
        <begin position="788"/>
        <end position="809"/>
    </location>
</feature>
<evidence type="ECO:0000256" key="2">
    <source>
        <dbReference type="ARBA" id="ARBA00004236"/>
    </source>
</evidence>
<evidence type="ECO:0000256" key="6">
    <source>
        <dbReference type="ARBA" id="ARBA00022729"/>
    </source>
</evidence>
<dbReference type="CDD" id="cd19049">
    <property type="entry name" value="LGIC_TM_anion"/>
    <property type="match status" value="1"/>
</dbReference>
<keyword evidence="4" id="KW-1003">Cell membrane</keyword>
<evidence type="ECO:0000256" key="7">
    <source>
        <dbReference type="ARBA" id="ARBA00022989"/>
    </source>
</evidence>
<evidence type="ECO:0000313" key="16">
    <source>
        <dbReference type="Proteomes" id="UP000614601"/>
    </source>
</evidence>
<dbReference type="GO" id="GO:0005886">
    <property type="term" value="C:plasma membrane"/>
    <property type="evidence" value="ECO:0007669"/>
    <property type="project" value="UniProtKB-SubCell"/>
</dbReference>
<feature type="compositionally biased region" description="Low complexity" evidence="12">
    <location>
        <begin position="86"/>
        <end position="101"/>
    </location>
</feature>
<dbReference type="FunFam" id="2.70.170.10:FF:000052">
    <property type="entry name" value="Ligand-Gated ion Channel"/>
    <property type="match status" value="1"/>
</dbReference>
<dbReference type="AlphaFoldDB" id="A0A811K1A0"/>
<evidence type="ECO:0000256" key="9">
    <source>
        <dbReference type="ARBA" id="ARBA00023136"/>
    </source>
</evidence>
<evidence type="ECO:0000256" key="4">
    <source>
        <dbReference type="ARBA" id="ARBA00022475"/>
    </source>
</evidence>
<dbReference type="InterPro" id="IPR036719">
    <property type="entry name" value="Neuro-gated_channel_TM_sf"/>
</dbReference>
<keyword evidence="16" id="KW-1185">Reference proteome</keyword>
<keyword evidence="10 11" id="KW-0407">Ion channel</keyword>
<evidence type="ECO:0000256" key="1">
    <source>
        <dbReference type="ARBA" id="ARBA00004141"/>
    </source>
</evidence>
<dbReference type="EMBL" id="CAJFDH010000002">
    <property type="protein sequence ID" value="CAD5209660.1"/>
    <property type="molecule type" value="Genomic_DNA"/>
</dbReference>
<comment type="caution">
    <text evidence="15">The sequence shown here is derived from an EMBL/GenBank/DDBJ whole genome shotgun (WGS) entry which is preliminary data.</text>
</comment>
<feature type="domain" description="Neurotransmitter-gated ion-channel transmembrane" evidence="14">
    <location>
        <begin position="729"/>
        <end position="840"/>
    </location>
</feature>
<dbReference type="InterPro" id="IPR006028">
    <property type="entry name" value="GABAA/Glycine_rcpt"/>
</dbReference>
<dbReference type="GO" id="GO:0004888">
    <property type="term" value="F:transmembrane signaling receptor activity"/>
    <property type="evidence" value="ECO:0007669"/>
    <property type="project" value="InterPro"/>
</dbReference>
<evidence type="ECO:0000313" key="15">
    <source>
        <dbReference type="EMBL" id="CAD5209660.1"/>
    </source>
</evidence>
<feature type="signal peptide" evidence="11">
    <location>
        <begin position="1"/>
        <end position="18"/>
    </location>
</feature>
<proteinExistence type="inferred from homology"/>
<dbReference type="SUPFAM" id="SSF63712">
    <property type="entry name" value="Nicotinic receptor ligand binding domain-like"/>
    <property type="match status" value="1"/>
</dbReference>
<dbReference type="PRINTS" id="PR00253">
    <property type="entry name" value="GABAARECEPTR"/>
</dbReference>
<protein>
    <recommendedName>
        <fullName evidence="17">Neur_chan_LBD domain-containing protein</fullName>
    </recommendedName>
</protein>
<evidence type="ECO:0000256" key="5">
    <source>
        <dbReference type="ARBA" id="ARBA00022692"/>
    </source>
</evidence>
<evidence type="ECO:0000259" key="13">
    <source>
        <dbReference type="Pfam" id="PF02931"/>
    </source>
</evidence>
<feature type="domain" description="Neurotransmitter-gated ion-channel ligand-binding" evidence="13">
    <location>
        <begin position="520"/>
        <end position="694"/>
    </location>
</feature>
<dbReference type="OrthoDB" id="442503at2759"/>
<dbReference type="InterPro" id="IPR006201">
    <property type="entry name" value="Neur_channel"/>
</dbReference>
<evidence type="ECO:0000256" key="12">
    <source>
        <dbReference type="SAM" id="MobiDB-lite"/>
    </source>
</evidence>
<dbReference type="InterPro" id="IPR038050">
    <property type="entry name" value="Neuro_actylchol_rec"/>
</dbReference>
<keyword evidence="6 11" id="KW-0732">Signal</keyword>
<dbReference type="GO" id="GO:0005230">
    <property type="term" value="F:extracellular ligand-gated monoatomic ion channel activity"/>
    <property type="evidence" value="ECO:0007669"/>
    <property type="project" value="InterPro"/>
</dbReference>
<name>A0A811K1A0_9BILA</name>
<dbReference type="EMBL" id="CAJFCW020000002">
    <property type="protein sequence ID" value="CAG9089804.1"/>
    <property type="molecule type" value="Genomic_DNA"/>
</dbReference>